<comment type="subcellular location">
    <subcellularLocation>
        <location evidence="6">Cell outer membrane</location>
        <topology evidence="6">Lipid-anchor</topology>
    </subcellularLocation>
</comment>
<dbReference type="GO" id="GO:1990063">
    <property type="term" value="C:Bam protein complex"/>
    <property type="evidence" value="ECO:0007669"/>
    <property type="project" value="TreeGrafter"/>
</dbReference>
<dbReference type="AlphaFoldDB" id="A0A6N7EZP0"/>
<dbReference type="EMBL" id="WHNW01000004">
    <property type="protein sequence ID" value="MPV85978.1"/>
    <property type="molecule type" value="Genomic_DNA"/>
</dbReference>
<dbReference type="PROSITE" id="PS51257">
    <property type="entry name" value="PROKAR_LIPOPROTEIN"/>
    <property type="match status" value="1"/>
</dbReference>
<name>A0A6N7EZP0_9GAMM</name>
<dbReference type="FunCoup" id="A0A6N7EZP0">
    <property type="interactions" value="82"/>
</dbReference>
<comment type="function">
    <text evidence="6">Part of the outer membrane protein assembly complex, which is involved in assembly and insertion of beta-barrel proteins into the outer membrane.</text>
</comment>
<evidence type="ECO:0000313" key="9">
    <source>
        <dbReference type="Proteomes" id="UP000471298"/>
    </source>
</evidence>
<protein>
    <recommendedName>
        <fullName evidence="6">Outer membrane protein assembly factor BamD</fullName>
    </recommendedName>
</protein>
<dbReference type="InterPro" id="IPR039565">
    <property type="entry name" value="BamD-like"/>
</dbReference>
<comment type="subunit">
    <text evidence="6">Part of the Bam complex.</text>
</comment>
<evidence type="ECO:0000259" key="7">
    <source>
        <dbReference type="Pfam" id="PF13525"/>
    </source>
</evidence>
<dbReference type="InterPro" id="IPR011990">
    <property type="entry name" value="TPR-like_helical_dom_sf"/>
</dbReference>
<keyword evidence="9" id="KW-1185">Reference proteome</keyword>
<keyword evidence="5 6" id="KW-0449">Lipoprotein</keyword>
<evidence type="ECO:0000256" key="3">
    <source>
        <dbReference type="ARBA" id="ARBA00023139"/>
    </source>
</evidence>
<dbReference type="NCBIfam" id="TIGR03302">
    <property type="entry name" value="OM_YfiO"/>
    <property type="match status" value="1"/>
</dbReference>
<proteinExistence type="inferred from homology"/>
<evidence type="ECO:0000256" key="5">
    <source>
        <dbReference type="ARBA" id="ARBA00023288"/>
    </source>
</evidence>
<dbReference type="PANTHER" id="PTHR37423:SF1">
    <property type="entry name" value="OUTER MEMBRANE PROTEIN ASSEMBLY FACTOR BAMD"/>
    <property type="match status" value="1"/>
</dbReference>
<organism evidence="8 9">
    <name type="scientific">Ostreibacterium oceani</name>
    <dbReference type="NCBI Taxonomy" id="2654998"/>
    <lineage>
        <taxon>Bacteria</taxon>
        <taxon>Pseudomonadati</taxon>
        <taxon>Pseudomonadota</taxon>
        <taxon>Gammaproteobacteria</taxon>
        <taxon>Cardiobacteriales</taxon>
        <taxon>Ostreibacteriaceae</taxon>
        <taxon>Ostreibacterium</taxon>
    </lineage>
</organism>
<evidence type="ECO:0000256" key="6">
    <source>
        <dbReference type="HAMAP-Rule" id="MF_00922"/>
    </source>
</evidence>
<dbReference type="Pfam" id="PF13525">
    <property type="entry name" value="YfiO"/>
    <property type="match status" value="1"/>
</dbReference>
<dbReference type="InParanoid" id="A0A6N7EZP0"/>
<evidence type="ECO:0000256" key="4">
    <source>
        <dbReference type="ARBA" id="ARBA00023237"/>
    </source>
</evidence>
<comment type="caution">
    <text evidence="8">The sequence shown here is derived from an EMBL/GenBank/DDBJ whole genome shotgun (WGS) entry which is preliminary data.</text>
</comment>
<dbReference type="HAMAP" id="MF_00922">
    <property type="entry name" value="OM_assembly_BamD"/>
    <property type="match status" value="1"/>
</dbReference>
<dbReference type="PANTHER" id="PTHR37423">
    <property type="entry name" value="SOLUBLE LYTIC MUREIN TRANSGLYCOSYLASE-RELATED"/>
    <property type="match status" value="1"/>
</dbReference>
<feature type="domain" description="Outer membrane lipoprotein BamD-like" evidence="7">
    <location>
        <begin position="47"/>
        <end position="248"/>
    </location>
</feature>
<keyword evidence="1 6" id="KW-0732">Signal</keyword>
<dbReference type="GO" id="GO:0043165">
    <property type="term" value="P:Gram-negative-bacterium-type cell outer membrane assembly"/>
    <property type="evidence" value="ECO:0007669"/>
    <property type="project" value="UniProtKB-UniRule"/>
</dbReference>
<evidence type="ECO:0000256" key="2">
    <source>
        <dbReference type="ARBA" id="ARBA00023136"/>
    </source>
</evidence>
<keyword evidence="2 6" id="KW-0472">Membrane</keyword>
<comment type="similarity">
    <text evidence="6">Belongs to the BamD family.</text>
</comment>
<keyword evidence="4 6" id="KW-0998">Cell outer membrane</keyword>
<dbReference type="Proteomes" id="UP000471298">
    <property type="component" value="Unassembled WGS sequence"/>
</dbReference>
<dbReference type="SUPFAM" id="SSF48452">
    <property type="entry name" value="TPR-like"/>
    <property type="match status" value="1"/>
</dbReference>
<dbReference type="CDD" id="cd15830">
    <property type="entry name" value="BamD"/>
    <property type="match status" value="1"/>
</dbReference>
<accession>A0A6N7EZP0</accession>
<sequence>MRFSCQYKMTKEDNMRLFFVFAALMAMLGLTGCSTVSEDKTLGWSVQRIYSEAKENLDGGSYRPARELYGKLLARYPFGRYAQQAQLDLIQLEYKDREFDQAIAQADKFLQLYPTSPYADYARYMKGVISYSRDVGIIDKLVPTNIAQSDQALMKKAFEAFQALVEQNPEGKYSEDAQLRMIFLNNINAEHEIYVAEYYLRRGAYLAAVNRAKYVLENYQTTPSAALALGVKVRAYRELNLPDLADDAMRVLTLNFPDEITANERLVHLLTGDLQKKRGFFSSIRQTLSTN</sequence>
<dbReference type="GO" id="GO:0051205">
    <property type="term" value="P:protein insertion into membrane"/>
    <property type="evidence" value="ECO:0007669"/>
    <property type="project" value="UniProtKB-UniRule"/>
</dbReference>
<keyword evidence="3 6" id="KW-0564">Palmitate</keyword>
<gene>
    <name evidence="6 8" type="primary">bamD</name>
    <name evidence="8" type="ORF">GCU85_04425</name>
</gene>
<reference evidence="8 9" key="1">
    <citation type="submission" date="2019-10" db="EMBL/GenBank/DDBJ databases">
        <title>Cardiobacteriales fam. a chemoheterotrophic member of the order Cardiobacteriales, and proposal of Cardiobacteriales fam. nov.</title>
        <authorList>
            <person name="Wang C."/>
        </authorList>
    </citation>
    <scope>NUCLEOTIDE SEQUENCE [LARGE SCALE GENOMIC DNA]</scope>
    <source>
        <strain evidence="8 9">ML27</strain>
    </source>
</reference>
<evidence type="ECO:0000256" key="1">
    <source>
        <dbReference type="ARBA" id="ARBA00022729"/>
    </source>
</evidence>
<dbReference type="Gene3D" id="1.25.40.10">
    <property type="entry name" value="Tetratricopeptide repeat domain"/>
    <property type="match status" value="1"/>
</dbReference>
<dbReference type="InterPro" id="IPR017689">
    <property type="entry name" value="BamD"/>
</dbReference>
<evidence type="ECO:0000313" key="8">
    <source>
        <dbReference type="EMBL" id="MPV85978.1"/>
    </source>
</evidence>